<keyword evidence="6" id="KW-0211">Defensin</keyword>
<dbReference type="PANTHER" id="PTHR39411">
    <property type="entry name" value="BETA-DEFENSIN 113"/>
    <property type="match status" value="1"/>
</dbReference>
<dbReference type="InterPro" id="IPR025933">
    <property type="entry name" value="Beta_defensin_dom"/>
</dbReference>
<name>A0A1S3WVV2_ERIEU</name>
<dbReference type="GeneID" id="107523491"/>
<dbReference type="Pfam" id="PF13841">
    <property type="entry name" value="Defensin_beta_2"/>
    <property type="match status" value="1"/>
</dbReference>
<keyword evidence="4 6" id="KW-0732">Signal</keyword>
<dbReference type="AlphaFoldDB" id="A0A1S3WVV2"/>
<evidence type="ECO:0000259" key="7">
    <source>
        <dbReference type="Pfam" id="PF13841"/>
    </source>
</evidence>
<evidence type="ECO:0000256" key="6">
    <source>
        <dbReference type="RuleBase" id="RU231113"/>
    </source>
</evidence>
<keyword evidence="6" id="KW-0929">Antimicrobial</keyword>
<dbReference type="CTD" id="245927"/>
<gene>
    <name evidence="9" type="primary">DEFB113</name>
</gene>
<evidence type="ECO:0000256" key="2">
    <source>
        <dbReference type="ARBA" id="ARBA00007371"/>
    </source>
</evidence>
<keyword evidence="6" id="KW-0044">Antibiotic</keyword>
<dbReference type="GO" id="GO:0042742">
    <property type="term" value="P:defense response to bacterium"/>
    <property type="evidence" value="ECO:0007669"/>
    <property type="project" value="UniProtKB-UniRule"/>
</dbReference>
<evidence type="ECO:0000256" key="4">
    <source>
        <dbReference type="ARBA" id="ARBA00022729"/>
    </source>
</evidence>
<dbReference type="PANTHER" id="PTHR39411:SF1">
    <property type="entry name" value="BETA-DEFENSIN 113"/>
    <property type="match status" value="1"/>
</dbReference>
<dbReference type="InParanoid" id="A0A1S3WVV2"/>
<sequence>MKILYLFLTFIFTVSCGPAVSQKKIKEVEIRKRECYLVHGTCKTSCNSWEYKYNHCETEPCCVVRKYIKPIIQRTTTAYTKVNYNNNTLYNATL</sequence>
<comment type="function">
    <text evidence="6">Has antibacterial activity.</text>
</comment>
<dbReference type="RefSeq" id="XP_016050299.1">
    <property type="nucleotide sequence ID" value="XM_016194813.1"/>
</dbReference>
<organism evidence="8 9">
    <name type="scientific">Erinaceus europaeus</name>
    <name type="common">Western European hedgehog</name>
    <dbReference type="NCBI Taxonomy" id="9365"/>
    <lineage>
        <taxon>Eukaryota</taxon>
        <taxon>Metazoa</taxon>
        <taxon>Chordata</taxon>
        <taxon>Craniata</taxon>
        <taxon>Vertebrata</taxon>
        <taxon>Euteleostomi</taxon>
        <taxon>Mammalia</taxon>
        <taxon>Eutheria</taxon>
        <taxon>Laurasiatheria</taxon>
        <taxon>Eulipotyphla</taxon>
        <taxon>Erinaceidae</taxon>
        <taxon>Erinaceinae</taxon>
        <taxon>Erinaceus</taxon>
    </lineage>
</organism>
<reference evidence="9" key="1">
    <citation type="submission" date="2025-08" db="UniProtKB">
        <authorList>
            <consortium name="RefSeq"/>
        </authorList>
    </citation>
    <scope>IDENTIFICATION</scope>
</reference>
<evidence type="ECO:0000313" key="9">
    <source>
        <dbReference type="RefSeq" id="XP_016050299.1"/>
    </source>
</evidence>
<proteinExistence type="inferred from homology"/>
<comment type="subcellular location">
    <subcellularLocation>
        <location evidence="1 6">Secreted</location>
    </subcellularLocation>
</comment>
<keyword evidence="8" id="KW-1185">Reference proteome</keyword>
<feature type="chain" id="PRO_5041019468" description="Beta-defensin" evidence="6">
    <location>
        <begin position="17"/>
        <end position="94"/>
    </location>
</feature>
<evidence type="ECO:0000256" key="5">
    <source>
        <dbReference type="ARBA" id="ARBA00023157"/>
    </source>
</evidence>
<comment type="similarity">
    <text evidence="2 6">Belongs to the beta-defensin family.</text>
</comment>
<evidence type="ECO:0000256" key="3">
    <source>
        <dbReference type="ARBA" id="ARBA00022525"/>
    </source>
</evidence>
<feature type="domain" description="Beta-defensin" evidence="7">
    <location>
        <begin position="34"/>
        <end position="62"/>
    </location>
</feature>
<protein>
    <recommendedName>
        <fullName evidence="6">Beta-defensin</fullName>
    </recommendedName>
</protein>
<dbReference type="OrthoDB" id="9834241at2759"/>
<feature type="signal peptide" evidence="6">
    <location>
        <begin position="1"/>
        <end position="16"/>
    </location>
</feature>
<dbReference type="Proteomes" id="UP001652624">
    <property type="component" value="Chromosome 4"/>
</dbReference>
<dbReference type="GO" id="GO:0045087">
    <property type="term" value="P:innate immune response"/>
    <property type="evidence" value="ECO:0007669"/>
    <property type="project" value="InterPro"/>
</dbReference>
<evidence type="ECO:0000256" key="1">
    <source>
        <dbReference type="ARBA" id="ARBA00004613"/>
    </source>
</evidence>
<keyword evidence="5" id="KW-1015">Disulfide bond</keyword>
<keyword evidence="3 6" id="KW-0964">Secreted</keyword>
<accession>A0A1S3WVV2</accession>
<evidence type="ECO:0000313" key="8">
    <source>
        <dbReference type="Proteomes" id="UP001652624"/>
    </source>
</evidence>
<dbReference type="GO" id="GO:0005576">
    <property type="term" value="C:extracellular region"/>
    <property type="evidence" value="ECO:0007669"/>
    <property type="project" value="UniProtKB-SubCell"/>
</dbReference>
<dbReference type="PROSITE" id="PS51257">
    <property type="entry name" value="PROKAR_LIPOPROTEIN"/>
    <property type="match status" value="1"/>
</dbReference>